<name>A0A0B2PXA9_GLYSO</name>
<evidence type="ECO:0000313" key="1">
    <source>
        <dbReference type="EMBL" id="KHN12329.1"/>
    </source>
</evidence>
<gene>
    <name evidence="1" type="ORF">glysoja_034421</name>
</gene>
<proteinExistence type="predicted"/>
<dbReference type="Proteomes" id="UP000053555">
    <property type="component" value="Unassembled WGS sequence"/>
</dbReference>
<sequence length="102" mass="11750">MDTLHSLSHQVHKEIKTLEVKMPRLRDIPKCFVYVNEGGFPIFKARGRLREIPECFDYVNEGGFPVFKAREVPNRCFSVCVRKTKTKNFGMGIVCSLHALVH</sequence>
<protein>
    <submittedName>
        <fullName evidence="1">Uncharacterized protein</fullName>
    </submittedName>
</protein>
<dbReference type="AlphaFoldDB" id="A0A0B2PXA9"/>
<reference evidence="1" key="1">
    <citation type="submission" date="2014-07" db="EMBL/GenBank/DDBJ databases">
        <title>Identification of a novel salt tolerance gene in wild soybean by whole-genome sequencing.</title>
        <authorList>
            <person name="Lam H.-M."/>
            <person name="Qi X."/>
            <person name="Li M.-W."/>
            <person name="Liu X."/>
            <person name="Xie M."/>
            <person name="Ni M."/>
            <person name="Xu X."/>
        </authorList>
    </citation>
    <scope>NUCLEOTIDE SEQUENCE [LARGE SCALE GENOMIC DNA]</scope>
    <source>
        <tissue evidence="1">Root</tissue>
    </source>
</reference>
<organism evidence="1">
    <name type="scientific">Glycine soja</name>
    <name type="common">Wild soybean</name>
    <dbReference type="NCBI Taxonomy" id="3848"/>
    <lineage>
        <taxon>Eukaryota</taxon>
        <taxon>Viridiplantae</taxon>
        <taxon>Streptophyta</taxon>
        <taxon>Embryophyta</taxon>
        <taxon>Tracheophyta</taxon>
        <taxon>Spermatophyta</taxon>
        <taxon>Magnoliopsida</taxon>
        <taxon>eudicotyledons</taxon>
        <taxon>Gunneridae</taxon>
        <taxon>Pentapetalae</taxon>
        <taxon>rosids</taxon>
        <taxon>fabids</taxon>
        <taxon>Fabales</taxon>
        <taxon>Fabaceae</taxon>
        <taxon>Papilionoideae</taxon>
        <taxon>50 kb inversion clade</taxon>
        <taxon>NPAAA clade</taxon>
        <taxon>indigoferoid/millettioid clade</taxon>
        <taxon>Phaseoleae</taxon>
        <taxon>Glycine</taxon>
        <taxon>Glycine subgen. Soja</taxon>
    </lineage>
</organism>
<accession>A0A0B2PXA9</accession>
<dbReference type="EMBL" id="KN663182">
    <property type="protein sequence ID" value="KHN12329.1"/>
    <property type="molecule type" value="Genomic_DNA"/>
</dbReference>